<dbReference type="GO" id="GO:0015074">
    <property type="term" value="P:DNA integration"/>
    <property type="evidence" value="ECO:0007669"/>
    <property type="project" value="InterPro"/>
</dbReference>
<dbReference type="InterPro" id="IPR002514">
    <property type="entry name" value="Transposase_8"/>
</dbReference>
<dbReference type="NCBIfam" id="NF033516">
    <property type="entry name" value="transpos_IS3"/>
    <property type="match status" value="1"/>
</dbReference>
<sequence>MGKRERRSFTDEFKRQMVQLYENGKTRADILKEYDLSASAFDRWVKQSRTTGSFKEKDNRTEEQNELLALRKEIQRLKMENDIFKASSADLRTKITVIRQNAHKYSVSAMCTILQVNRSTYYYENSQHSSSEDEVEQAIIRIFEENQRVYGTRKIKAILQKEGKTVSRRRIGRLMKKNGLVSAYTIAQYKPQKSPCNDSAIQNELNREFTKDEPLEAVVSDLTYVRVANKWHYICLLVDLFNREIIGYSCGPNKDAALVYRAFASVKGDLRQIQLFHTDRGSEFANRTIGDVIRTFNIKRSLSMKGCPYDNAVAEATFKLIKTEFVKNRRFESLPQLKQELGAYVKWFNETRIHSTLGYLSPLVYKQEALKESV</sequence>
<dbReference type="InterPro" id="IPR025948">
    <property type="entry name" value="HTH-like_dom"/>
</dbReference>
<dbReference type="RefSeq" id="WP_122906824.1">
    <property type="nucleotide sequence ID" value="NZ_RHHS01000060.1"/>
</dbReference>
<dbReference type="Pfam" id="PF13333">
    <property type="entry name" value="rve_2"/>
    <property type="match status" value="1"/>
</dbReference>
<dbReference type="Pfam" id="PF00665">
    <property type="entry name" value="rve"/>
    <property type="match status" value="1"/>
</dbReference>
<dbReference type="PANTHER" id="PTHR46889:SF5">
    <property type="entry name" value="INTEGRASE PROTEIN"/>
    <property type="match status" value="1"/>
</dbReference>
<proteinExistence type="predicted"/>
<dbReference type="InterPro" id="IPR050900">
    <property type="entry name" value="Transposase_IS3/IS150/IS904"/>
</dbReference>
<evidence type="ECO:0000313" key="5">
    <source>
        <dbReference type="Proteomes" id="UP000268829"/>
    </source>
</evidence>
<gene>
    <name evidence="4" type="ORF">EDM57_22040</name>
</gene>
<reference evidence="4 5" key="1">
    <citation type="submission" date="2018-10" db="EMBL/GenBank/DDBJ databases">
        <title>Phylogenomics of Brevibacillus.</title>
        <authorList>
            <person name="Dunlap C."/>
        </authorList>
    </citation>
    <scope>NUCLEOTIDE SEQUENCE [LARGE SCALE GENOMIC DNA]</scope>
    <source>
        <strain evidence="4 5">DSM 100115</strain>
    </source>
</reference>
<dbReference type="Pfam" id="PF13276">
    <property type="entry name" value="HTH_21"/>
    <property type="match status" value="1"/>
</dbReference>
<dbReference type="InterPro" id="IPR001584">
    <property type="entry name" value="Integrase_cat-core"/>
</dbReference>
<dbReference type="GO" id="GO:0004803">
    <property type="term" value="F:transposase activity"/>
    <property type="evidence" value="ECO:0007669"/>
    <property type="project" value="InterPro"/>
</dbReference>
<dbReference type="InterPro" id="IPR036397">
    <property type="entry name" value="RNaseH_sf"/>
</dbReference>
<keyword evidence="5" id="KW-1185">Reference proteome</keyword>
<dbReference type="Gene3D" id="3.30.420.10">
    <property type="entry name" value="Ribonuclease H-like superfamily/Ribonuclease H"/>
    <property type="match status" value="1"/>
</dbReference>
<dbReference type="EMBL" id="RHHS01000060">
    <property type="protein sequence ID" value="RNB52005.1"/>
    <property type="molecule type" value="Genomic_DNA"/>
</dbReference>
<dbReference type="PROSITE" id="PS50994">
    <property type="entry name" value="INTEGRASE"/>
    <property type="match status" value="1"/>
</dbReference>
<evidence type="ECO:0000313" key="4">
    <source>
        <dbReference type="EMBL" id="RNB52005.1"/>
    </source>
</evidence>
<dbReference type="AlphaFoldDB" id="A0A3M8AND4"/>
<dbReference type="GO" id="GO:0003677">
    <property type="term" value="F:DNA binding"/>
    <property type="evidence" value="ECO:0007669"/>
    <property type="project" value="InterPro"/>
</dbReference>
<feature type="coiled-coil region" evidence="2">
    <location>
        <begin position="60"/>
        <end position="87"/>
    </location>
</feature>
<comment type="caution">
    <text evidence="4">The sequence shown here is derived from an EMBL/GenBank/DDBJ whole genome shotgun (WGS) entry which is preliminary data.</text>
</comment>
<dbReference type="GO" id="GO:0006313">
    <property type="term" value="P:DNA transposition"/>
    <property type="evidence" value="ECO:0007669"/>
    <property type="project" value="InterPro"/>
</dbReference>
<name>A0A3M8AND4_9BACL</name>
<dbReference type="Gene3D" id="1.10.10.60">
    <property type="entry name" value="Homeodomain-like"/>
    <property type="match status" value="1"/>
</dbReference>
<dbReference type="PANTHER" id="PTHR46889">
    <property type="entry name" value="TRANSPOSASE INSF FOR INSERTION SEQUENCE IS3B-RELATED"/>
    <property type="match status" value="1"/>
</dbReference>
<comment type="function">
    <text evidence="1">Involved in the transposition of the insertion sequence.</text>
</comment>
<dbReference type="SUPFAM" id="SSF46689">
    <property type="entry name" value="Homeodomain-like"/>
    <property type="match status" value="1"/>
</dbReference>
<protein>
    <submittedName>
        <fullName evidence="4">IS3 family transposase</fullName>
    </submittedName>
</protein>
<dbReference type="SUPFAM" id="SSF53098">
    <property type="entry name" value="Ribonuclease H-like"/>
    <property type="match status" value="1"/>
</dbReference>
<dbReference type="InterPro" id="IPR009057">
    <property type="entry name" value="Homeodomain-like_sf"/>
</dbReference>
<accession>A0A3M8AND4</accession>
<dbReference type="InterPro" id="IPR048020">
    <property type="entry name" value="Transpos_IS3"/>
</dbReference>
<dbReference type="Pfam" id="PF01527">
    <property type="entry name" value="HTH_Tnp_1"/>
    <property type="match status" value="1"/>
</dbReference>
<organism evidence="4 5">
    <name type="scientific">Brevibacillus gelatini</name>
    <dbReference type="NCBI Taxonomy" id="1655277"/>
    <lineage>
        <taxon>Bacteria</taxon>
        <taxon>Bacillati</taxon>
        <taxon>Bacillota</taxon>
        <taxon>Bacilli</taxon>
        <taxon>Bacillales</taxon>
        <taxon>Paenibacillaceae</taxon>
        <taxon>Brevibacillus</taxon>
    </lineage>
</organism>
<evidence type="ECO:0000259" key="3">
    <source>
        <dbReference type="PROSITE" id="PS50994"/>
    </source>
</evidence>
<evidence type="ECO:0000256" key="1">
    <source>
        <dbReference type="ARBA" id="ARBA00002286"/>
    </source>
</evidence>
<dbReference type="InterPro" id="IPR012337">
    <property type="entry name" value="RNaseH-like_sf"/>
</dbReference>
<dbReference type="OrthoDB" id="2474229at2"/>
<keyword evidence="2" id="KW-0175">Coiled coil</keyword>
<dbReference type="Proteomes" id="UP000268829">
    <property type="component" value="Unassembled WGS sequence"/>
</dbReference>
<evidence type="ECO:0000256" key="2">
    <source>
        <dbReference type="SAM" id="Coils"/>
    </source>
</evidence>
<feature type="domain" description="Integrase catalytic" evidence="3">
    <location>
        <begin position="210"/>
        <end position="369"/>
    </location>
</feature>